<dbReference type="RefSeq" id="WP_339094102.1">
    <property type="nucleotide sequence ID" value="NZ_CP149782.1"/>
</dbReference>
<reference evidence="12" key="1">
    <citation type="submission" date="2024-03" db="EMBL/GenBank/DDBJ databases">
        <title>Deinococcus weizhi sp. nov., isolated from human skin.</title>
        <authorList>
            <person name="Wei Z."/>
            <person name="Tian F."/>
            <person name="Yang C."/>
            <person name="Xin L.T."/>
            <person name="Wen Z.J."/>
            <person name="Lan K.C."/>
            <person name="Yu L."/>
            <person name="Zhe W."/>
            <person name="Dan F.D."/>
            <person name="Jun W."/>
            <person name="Rui Z."/>
            <person name="Yong X.J."/>
            <person name="Ting Y."/>
            <person name="Wei X."/>
            <person name="Xu Z.G."/>
            <person name="Xin Z."/>
            <person name="Dong F.G."/>
            <person name="Ni X.M."/>
            <person name="Zheng M.G."/>
            <person name="Chun Y."/>
            <person name="Qian W.X."/>
        </authorList>
    </citation>
    <scope>NUCLEOTIDE SEQUENCE</scope>
    <source>
        <strain evidence="12">VB142</strain>
    </source>
</reference>
<feature type="domain" description="Nicotinate/nicotinamide phosphoribosyltransferase" evidence="10">
    <location>
        <begin position="179"/>
        <end position="451"/>
    </location>
</feature>
<feature type="binding site" evidence="9">
    <location>
        <position position="187"/>
    </location>
    <ligand>
        <name>diphosphate</name>
        <dbReference type="ChEBI" id="CHEBI:33019"/>
    </ligand>
</feature>
<dbReference type="InterPro" id="IPR041525">
    <property type="entry name" value="N/Namide_PRibTrfase"/>
</dbReference>
<feature type="domain" description="Nicotinamide phosphoribosyltransferase N-terminal" evidence="11">
    <location>
        <begin position="13"/>
        <end position="106"/>
    </location>
</feature>
<dbReference type="PIRSF" id="PIRSF005943">
    <property type="entry name" value="NMPRT"/>
    <property type="match status" value="1"/>
</dbReference>
<dbReference type="PANTHER" id="PTHR43816:SF1">
    <property type="entry name" value="NICOTINAMIDE PHOSPHORIBOSYLTRANSFERASE"/>
    <property type="match status" value="1"/>
</dbReference>
<protein>
    <recommendedName>
        <fullName evidence="7">Nicotinamide phosphoribosyltransferase</fullName>
        <ecNumber evidence="6">2.4.2.12</ecNumber>
    </recommendedName>
</protein>
<gene>
    <name evidence="12" type="ORF">WDJ50_08310</name>
</gene>
<dbReference type="Gene3D" id="3.20.20.70">
    <property type="entry name" value="Aldolase class I"/>
    <property type="match status" value="1"/>
</dbReference>
<evidence type="ECO:0000313" key="12">
    <source>
        <dbReference type="EMBL" id="WYF43433.1"/>
    </source>
</evidence>
<evidence type="ECO:0000256" key="4">
    <source>
        <dbReference type="ARBA" id="ARBA00022679"/>
    </source>
</evidence>
<dbReference type="Pfam" id="PF18127">
    <property type="entry name" value="NAMPT_N"/>
    <property type="match status" value="1"/>
</dbReference>
<dbReference type="SUPFAM" id="SSF51690">
    <property type="entry name" value="Nicotinate/Quinolinate PRTase C-terminal domain-like"/>
    <property type="match status" value="1"/>
</dbReference>
<feature type="binding site" evidence="9">
    <location>
        <position position="210"/>
    </location>
    <ligand>
        <name>beta-nicotinamide D-ribonucleotide</name>
        <dbReference type="ChEBI" id="CHEBI:14649"/>
    </ligand>
</feature>
<dbReference type="EC" id="2.4.2.12" evidence="6"/>
<evidence type="ECO:0000256" key="5">
    <source>
        <dbReference type="ARBA" id="ARBA00035007"/>
    </source>
</evidence>
<evidence type="ECO:0000256" key="6">
    <source>
        <dbReference type="ARBA" id="ARBA00035024"/>
    </source>
</evidence>
<dbReference type="GO" id="GO:0047280">
    <property type="term" value="F:nicotinamide phosphoribosyltransferase activity"/>
    <property type="evidence" value="ECO:0007669"/>
    <property type="project" value="UniProtKB-EC"/>
</dbReference>
<evidence type="ECO:0000256" key="2">
    <source>
        <dbReference type="ARBA" id="ARBA00022642"/>
    </source>
</evidence>
<accession>A0AAU6PYP2</accession>
<organism evidence="12">
    <name type="scientific">Deinococcus sp. VB142</name>
    <dbReference type="NCBI Taxonomy" id="3112952"/>
    <lineage>
        <taxon>Bacteria</taxon>
        <taxon>Thermotogati</taxon>
        <taxon>Deinococcota</taxon>
        <taxon>Deinococci</taxon>
        <taxon>Deinococcales</taxon>
        <taxon>Deinococcaceae</taxon>
        <taxon>Deinococcus</taxon>
    </lineage>
</organism>
<feature type="binding site" evidence="9">
    <location>
        <position position="300"/>
    </location>
    <ligand>
        <name>diphosphate</name>
        <dbReference type="ChEBI" id="CHEBI:33019"/>
    </ligand>
</feature>
<dbReference type="InterPro" id="IPR036068">
    <property type="entry name" value="Nicotinate_pribotase-like_C"/>
</dbReference>
<dbReference type="Pfam" id="PF04095">
    <property type="entry name" value="NAPRTase"/>
    <property type="match status" value="1"/>
</dbReference>
<feature type="binding site" evidence="9">
    <location>
        <begin position="341"/>
        <end position="342"/>
    </location>
    <ligand>
        <name>beta-nicotinamide D-ribonucleotide</name>
        <dbReference type="ChEBI" id="CHEBI:14649"/>
    </ligand>
</feature>
<keyword evidence="4" id="KW-0808">Transferase</keyword>
<comment type="similarity">
    <text evidence="1">Belongs to the NAPRTase family.</text>
</comment>
<proteinExistence type="inferred from homology"/>
<dbReference type="NCBIfam" id="NF006629">
    <property type="entry name" value="PRK09198.1"/>
    <property type="match status" value="1"/>
</dbReference>
<comment type="catalytic activity">
    <reaction evidence="8">
        <text>beta-nicotinamide D-ribonucleotide + diphosphate = 5-phospho-alpha-D-ribose 1-diphosphate + nicotinamide + H(+)</text>
        <dbReference type="Rhea" id="RHEA:16149"/>
        <dbReference type="ChEBI" id="CHEBI:14649"/>
        <dbReference type="ChEBI" id="CHEBI:15378"/>
        <dbReference type="ChEBI" id="CHEBI:17154"/>
        <dbReference type="ChEBI" id="CHEBI:33019"/>
        <dbReference type="ChEBI" id="CHEBI:58017"/>
        <dbReference type="EC" id="2.4.2.12"/>
    </reaction>
    <physiologicalReaction direction="right-to-left" evidence="8">
        <dbReference type="Rhea" id="RHEA:16151"/>
    </physiologicalReaction>
</comment>
<dbReference type="CDD" id="cd01569">
    <property type="entry name" value="PBEF_like"/>
    <property type="match status" value="1"/>
</dbReference>
<sequence>MSQTAPAALSDHNLILDTDSYKSSHFLQYPQGMTRIFSYLESRGGKYPATRFFGLQYILDKYLTRRVTDEDVEEARALIEAHGEPFPYDGWMRVVNVHGGKLPLEIRAVPEGTLVPIHNVLMSCTNTDPELPWLVGWFETMLMRVWYPTTVCTQSYYIREIIRQSLEKTSDRAADELPFKLHDFGSRGVSSRESAGIGGLAHLVNFQGSDTLEALRVGRNHYGADIAGFSIPAAEHSTITSWGKEHEVDAYRNMVRQFGKKGGIFAVVSDSYDLKHAINVHWGETLRKEVEESGATLVVRPDSGDPPAMVRMAVNALAAKYGTTTNSKGFKVLNTVRVIQGDGIDEQTIRQILQNLEVDGFSAENVSFGMGGALLQKVDRDTQRFAYKASAGVVDGEYRGIYKDPVTDPGKRSKDGVLDLVEEGGRMVTKQYRTFDTDFPGSLMRVVYKDGELLVRDSLDEVRGRG</sequence>
<dbReference type="InterPro" id="IPR016471">
    <property type="entry name" value="Nicotinamide_PRibTrfase"/>
</dbReference>
<keyword evidence="2" id="KW-0662">Pyridine nucleotide biosynthesis</keyword>
<evidence type="ECO:0000256" key="3">
    <source>
        <dbReference type="ARBA" id="ARBA00022676"/>
    </source>
</evidence>
<dbReference type="GO" id="GO:0009435">
    <property type="term" value="P:NAD+ biosynthetic process"/>
    <property type="evidence" value="ECO:0007669"/>
    <property type="project" value="InterPro"/>
</dbReference>
<dbReference type="InterPro" id="IPR013785">
    <property type="entry name" value="Aldolase_TIM"/>
</dbReference>
<keyword evidence="12" id="KW-0436">Ligase</keyword>
<dbReference type="InterPro" id="IPR041529">
    <property type="entry name" value="DUF5598"/>
</dbReference>
<keyword evidence="3 12" id="KW-0328">Glycosyltransferase</keyword>
<evidence type="ECO:0000259" key="11">
    <source>
        <dbReference type="Pfam" id="PF18127"/>
    </source>
</evidence>
<evidence type="ECO:0000256" key="7">
    <source>
        <dbReference type="ARBA" id="ARBA00035036"/>
    </source>
</evidence>
<feature type="binding site" evidence="9">
    <location>
        <position position="372"/>
    </location>
    <ligand>
        <name>beta-nicotinamide D-ribonucleotide</name>
        <dbReference type="ChEBI" id="CHEBI:14649"/>
    </ligand>
</feature>
<dbReference type="GO" id="GO:0016874">
    <property type="term" value="F:ligase activity"/>
    <property type="evidence" value="ECO:0007669"/>
    <property type="project" value="UniProtKB-KW"/>
</dbReference>
<evidence type="ECO:0000259" key="10">
    <source>
        <dbReference type="Pfam" id="PF04095"/>
    </source>
</evidence>
<feature type="binding site" evidence="9">
    <location>
        <position position="236"/>
    </location>
    <ligand>
        <name>diphosphate</name>
        <dbReference type="ChEBI" id="CHEBI:33019"/>
    </ligand>
</feature>
<comment type="pathway">
    <text evidence="5">Cofactor biosynthesis; NAD(+) biosynthesis; nicotinamide D-ribonucleotide from 5-phospho-alpha-D-ribose 1-diphosphate and nicotinamide: step 1/1.</text>
</comment>
<dbReference type="PANTHER" id="PTHR43816">
    <property type="entry name" value="NICOTINAMIDE PHOSPHORIBOSYLTRANSFERASE"/>
    <property type="match status" value="1"/>
</dbReference>
<feature type="binding site" evidence="9">
    <location>
        <position position="380"/>
    </location>
    <ligand>
        <name>beta-nicotinamide D-ribonucleotide</name>
        <dbReference type="ChEBI" id="CHEBI:14649"/>
    </ligand>
</feature>
<dbReference type="EMBL" id="CP149782">
    <property type="protein sequence ID" value="WYF43433.1"/>
    <property type="molecule type" value="Genomic_DNA"/>
</dbReference>
<evidence type="ECO:0000256" key="8">
    <source>
        <dbReference type="ARBA" id="ARBA00047835"/>
    </source>
</evidence>
<dbReference type="AlphaFoldDB" id="A0AAU6PYP2"/>
<name>A0AAU6PYP2_9DEIO</name>
<evidence type="ECO:0000256" key="9">
    <source>
        <dbReference type="PIRSR" id="PIRSR005943-1"/>
    </source>
</evidence>
<feature type="binding site" evidence="9">
    <location>
        <begin position="300"/>
        <end position="302"/>
    </location>
    <ligand>
        <name>beta-nicotinamide D-ribonucleotide</name>
        <dbReference type="ChEBI" id="CHEBI:14649"/>
    </ligand>
</feature>
<evidence type="ECO:0000256" key="1">
    <source>
        <dbReference type="ARBA" id="ARBA00010897"/>
    </source>
</evidence>